<dbReference type="InterPro" id="IPR036568">
    <property type="entry name" value="GGCT-like_sf"/>
</dbReference>
<feature type="compositionally biased region" description="Low complexity" evidence="3">
    <location>
        <begin position="219"/>
        <end position="242"/>
    </location>
</feature>
<dbReference type="EMBL" id="JAUSRD010000023">
    <property type="protein sequence ID" value="MDP9897027.1"/>
    <property type="molecule type" value="Genomic_DNA"/>
</dbReference>
<protein>
    <recommendedName>
        <fullName evidence="1">glutathione-specific gamma-glutamylcyclotransferase</fullName>
        <ecNumber evidence="1">4.3.2.7</ecNumber>
    </recommendedName>
</protein>
<dbReference type="InterPro" id="IPR013024">
    <property type="entry name" value="GGCT-like"/>
</dbReference>
<dbReference type="CDD" id="cd06661">
    <property type="entry name" value="GGCT_like"/>
    <property type="match status" value="1"/>
</dbReference>
<evidence type="ECO:0000256" key="1">
    <source>
        <dbReference type="ARBA" id="ARBA00012344"/>
    </source>
</evidence>
<keyword evidence="2" id="KW-0456">Lyase</keyword>
<dbReference type="Proteomes" id="UP001242045">
    <property type="component" value="Unassembled WGS sequence"/>
</dbReference>
<dbReference type="GO" id="GO:0006751">
    <property type="term" value="P:glutathione catabolic process"/>
    <property type="evidence" value="ECO:0007669"/>
    <property type="project" value="InterPro"/>
</dbReference>
<dbReference type="AlphaFoldDB" id="A0AAW8DAP6"/>
<organism evidence="4 5">
    <name type="scientific">Variovorax boronicumulans</name>
    <dbReference type="NCBI Taxonomy" id="436515"/>
    <lineage>
        <taxon>Bacteria</taxon>
        <taxon>Pseudomonadati</taxon>
        <taxon>Pseudomonadota</taxon>
        <taxon>Betaproteobacteria</taxon>
        <taxon>Burkholderiales</taxon>
        <taxon>Comamonadaceae</taxon>
        <taxon>Variovorax</taxon>
    </lineage>
</organism>
<dbReference type="GO" id="GO:0061928">
    <property type="term" value="F:glutathione specific gamma-glutamylcyclotransferase activity"/>
    <property type="evidence" value="ECO:0007669"/>
    <property type="project" value="UniProtKB-EC"/>
</dbReference>
<dbReference type="PANTHER" id="PTHR12192:SF2">
    <property type="entry name" value="GLUTATHIONE-SPECIFIC GAMMA-GLUTAMYLCYCLOTRANSFERASE 2"/>
    <property type="match status" value="1"/>
</dbReference>
<sequence length="242" mass="27052">MPKPLRDPQPMLERAIADWGGHDDLWLFGYGSLIWRPEFGFIERRPAWVHGWHRALKMWSRVNRGSVQTPGLVFGLLSGGSCRGMVFRIPKAEGLETLKRLWLREMPTGVYDPKWLHCHTAEGTVRALAFTLSRRSPNFTGELSEERYRHIFANAVGRYGSSLDYAQQTLLELRRHSIHDAALARLLALAEAKQELQAQQQASAATADCDTRQPSVYVPGSSDNSSSQPSSGPSSGPSKEKP</sequence>
<dbReference type="InterPro" id="IPR006840">
    <property type="entry name" value="ChaC"/>
</dbReference>
<dbReference type="RefSeq" id="WP_307687099.1">
    <property type="nucleotide sequence ID" value="NZ_JAUSRD010000023.1"/>
</dbReference>
<feature type="region of interest" description="Disordered" evidence="3">
    <location>
        <begin position="198"/>
        <end position="242"/>
    </location>
</feature>
<dbReference type="EC" id="4.3.2.7" evidence="1"/>
<accession>A0AAW8DAP6</accession>
<evidence type="ECO:0000313" key="5">
    <source>
        <dbReference type="Proteomes" id="UP001242045"/>
    </source>
</evidence>
<name>A0AAW8DAP6_9BURK</name>
<reference evidence="4" key="1">
    <citation type="submission" date="2023-07" db="EMBL/GenBank/DDBJ databases">
        <title>Sorghum-associated microbial communities from plants grown in Nebraska, USA.</title>
        <authorList>
            <person name="Schachtman D."/>
        </authorList>
    </citation>
    <scope>NUCLEOTIDE SEQUENCE</scope>
    <source>
        <strain evidence="4">DS3754</strain>
    </source>
</reference>
<comment type="caution">
    <text evidence="4">The sequence shown here is derived from an EMBL/GenBank/DDBJ whole genome shotgun (WGS) entry which is preliminary data.</text>
</comment>
<dbReference type="PANTHER" id="PTHR12192">
    <property type="entry name" value="CATION TRANSPORT PROTEIN CHAC-RELATED"/>
    <property type="match status" value="1"/>
</dbReference>
<proteinExistence type="predicted"/>
<dbReference type="Pfam" id="PF04752">
    <property type="entry name" value="ChaC"/>
    <property type="match status" value="1"/>
</dbReference>
<dbReference type="Gene3D" id="3.10.490.10">
    <property type="entry name" value="Gamma-glutamyl cyclotransferase-like"/>
    <property type="match status" value="1"/>
</dbReference>
<evidence type="ECO:0000256" key="3">
    <source>
        <dbReference type="SAM" id="MobiDB-lite"/>
    </source>
</evidence>
<gene>
    <name evidence="4" type="ORF">J2W31_006169</name>
</gene>
<dbReference type="SUPFAM" id="SSF110857">
    <property type="entry name" value="Gamma-glutamyl cyclotransferase-like"/>
    <property type="match status" value="1"/>
</dbReference>
<evidence type="ECO:0000313" key="4">
    <source>
        <dbReference type="EMBL" id="MDP9897027.1"/>
    </source>
</evidence>
<evidence type="ECO:0000256" key="2">
    <source>
        <dbReference type="ARBA" id="ARBA00023239"/>
    </source>
</evidence>
<feature type="compositionally biased region" description="Low complexity" evidence="3">
    <location>
        <begin position="198"/>
        <end position="207"/>
    </location>
</feature>
<dbReference type="GO" id="GO:0005737">
    <property type="term" value="C:cytoplasm"/>
    <property type="evidence" value="ECO:0007669"/>
    <property type="project" value="TreeGrafter"/>
</dbReference>